<feature type="non-terminal residue" evidence="4">
    <location>
        <position position="1"/>
    </location>
</feature>
<proteinExistence type="inferred from homology"/>
<evidence type="ECO:0000256" key="3">
    <source>
        <dbReference type="ARBA" id="ARBA00023002"/>
    </source>
</evidence>
<dbReference type="PRINTS" id="PR00080">
    <property type="entry name" value="SDRFAMILY"/>
</dbReference>
<dbReference type="GO" id="GO:0016614">
    <property type="term" value="F:oxidoreductase activity, acting on CH-OH group of donors"/>
    <property type="evidence" value="ECO:0007669"/>
    <property type="project" value="UniProtKB-ARBA"/>
</dbReference>
<comment type="caution">
    <text evidence="4">The sequence shown here is derived from an EMBL/GenBank/DDBJ whole genome shotgun (WGS) entry which is preliminary data.</text>
</comment>
<accession>A0A8H8RS18</accession>
<dbReference type="PANTHER" id="PTHR48107:SF7">
    <property type="entry name" value="RE15974P"/>
    <property type="match status" value="1"/>
</dbReference>
<reference evidence="4 5" key="1">
    <citation type="submission" date="2018-05" db="EMBL/GenBank/DDBJ databases">
        <title>Genome sequencing and assembly of the regulated plant pathogen Lachnellula willkommii and related sister species for the development of diagnostic species identification markers.</title>
        <authorList>
            <person name="Giroux E."/>
            <person name="Bilodeau G."/>
        </authorList>
    </citation>
    <scope>NUCLEOTIDE SEQUENCE [LARGE SCALE GENOMIC DNA]</scope>
    <source>
        <strain evidence="4 5">CBS 160.35</strain>
    </source>
</reference>
<evidence type="ECO:0000313" key="4">
    <source>
        <dbReference type="EMBL" id="TVY39635.1"/>
    </source>
</evidence>
<dbReference type="Gene3D" id="3.40.50.720">
    <property type="entry name" value="NAD(P)-binding Rossmann-like Domain"/>
    <property type="match status" value="1"/>
</dbReference>
<evidence type="ECO:0000313" key="5">
    <source>
        <dbReference type="Proteomes" id="UP000443090"/>
    </source>
</evidence>
<organism evidence="4 5">
    <name type="scientific">Lachnellula occidentalis</name>
    <dbReference type="NCBI Taxonomy" id="215460"/>
    <lineage>
        <taxon>Eukaryota</taxon>
        <taxon>Fungi</taxon>
        <taxon>Dikarya</taxon>
        <taxon>Ascomycota</taxon>
        <taxon>Pezizomycotina</taxon>
        <taxon>Leotiomycetes</taxon>
        <taxon>Helotiales</taxon>
        <taxon>Lachnaceae</taxon>
        <taxon>Lachnellula</taxon>
    </lineage>
</organism>
<dbReference type="GO" id="GO:0009688">
    <property type="term" value="P:abscisic acid biosynthetic process"/>
    <property type="evidence" value="ECO:0007669"/>
    <property type="project" value="UniProtKB-ARBA"/>
</dbReference>
<comment type="similarity">
    <text evidence="1">Belongs to the short-chain dehydrogenases/reductases (SDR) family.</text>
</comment>
<evidence type="ECO:0000256" key="2">
    <source>
        <dbReference type="ARBA" id="ARBA00022857"/>
    </source>
</evidence>
<dbReference type="EMBL" id="QGMI01000508">
    <property type="protein sequence ID" value="TVY39635.1"/>
    <property type="molecule type" value="Genomic_DNA"/>
</dbReference>
<keyword evidence="3" id="KW-0560">Oxidoreductase</keyword>
<dbReference type="PROSITE" id="PS00061">
    <property type="entry name" value="ADH_SHORT"/>
    <property type="match status" value="1"/>
</dbReference>
<name>A0A8H8RS18_9HELO</name>
<evidence type="ECO:0000256" key="1">
    <source>
        <dbReference type="ARBA" id="ARBA00006484"/>
    </source>
</evidence>
<gene>
    <name evidence="4" type="primary">asqE</name>
    <name evidence="4" type="ORF">LOCC1_G006971</name>
</gene>
<dbReference type="Pfam" id="PF13561">
    <property type="entry name" value="adh_short_C2"/>
    <property type="match status" value="1"/>
</dbReference>
<dbReference type="OrthoDB" id="47007at2759"/>
<keyword evidence="5" id="KW-1185">Reference proteome</keyword>
<dbReference type="PRINTS" id="PR00081">
    <property type="entry name" value="GDHRDH"/>
</dbReference>
<dbReference type="FunFam" id="3.40.50.720:FF:000084">
    <property type="entry name" value="Short-chain dehydrogenase reductase"/>
    <property type="match status" value="1"/>
</dbReference>
<dbReference type="InterPro" id="IPR020904">
    <property type="entry name" value="Sc_DH/Rdtase_CS"/>
</dbReference>
<dbReference type="Proteomes" id="UP000443090">
    <property type="component" value="Unassembled WGS sequence"/>
</dbReference>
<dbReference type="InterPro" id="IPR002347">
    <property type="entry name" value="SDR_fam"/>
</dbReference>
<dbReference type="InterPro" id="IPR036291">
    <property type="entry name" value="NAD(P)-bd_dom_sf"/>
</dbReference>
<dbReference type="PANTHER" id="PTHR48107">
    <property type="entry name" value="NADPH-DEPENDENT ALDEHYDE REDUCTASE-LIKE PROTEIN, CHLOROPLASTIC-RELATED"/>
    <property type="match status" value="1"/>
</dbReference>
<protein>
    <submittedName>
        <fullName evidence="4">Short chain dehydrogenase</fullName>
    </submittedName>
</protein>
<dbReference type="AlphaFoldDB" id="A0A8H8RS18"/>
<sequence length="255" mass="26827">KLPKMSQNQIAIVTGGSRGIGAAISLKLASQGMDIAIIYTSPSSTPQAEELSKQITALGQKALLVRTNLAEADCGVVVRDAVLKGFQTEKIHVLVNNAGISDIQDSLSIELDHYTNIMNINLRAPMLLVKAIAPHMSRGGRIISISSGLVHEPVPGYDVYAASKAGVEALTRQWAVTFGKSAGLTANAVVCGAVETDILKNVPLEMFEPVMQKAAAAHRIATPDDIAQVVGFVASEGSRWVTGQCIGAHGGIMFN</sequence>
<keyword evidence="2" id="KW-0521">NADP</keyword>
<dbReference type="SUPFAM" id="SSF51735">
    <property type="entry name" value="NAD(P)-binding Rossmann-fold domains"/>
    <property type="match status" value="1"/>
</dbReference>
<dbReference type="CDD" id="cd05233">
    <property type="entry name" value="SDR_c"/>
    <property type="match status" value="1"/>
</dbReference>